<dbReference type="InterPro" id="IPR001387">
    <property type="entry name" value="Cro/C1-type_HTH"/>
</dbReference>
<evidence type="ECO:0000313" key="9">
    <source>
        <dbReference type="EMBL" id="MDP5272994.1"/>
    </source>
</evidence>
<comment type="caution">
    <text evidence="9">The sequence shown here is derived from an EMBL/GenBank/DDBJ whole genome shotgun (WGS) entry which is preliminary data.</text>
</comment>
<keyword evidence="5 7" id="KW-0238">DNA-binding</keyword>
<comment type="function">
    <text evidence="7">Sigma factors are initiation factors that promote the attachment of RNA polymerase to specific initiation sites and are then released.</text>
</comment>
<dbReference type="InterPro" id="IPR014209">
    <property type="entry name" value="RNA_pol_sigma-K"/>
</dbReference>
<comment type="similarity">
    <text evidence="1 7">Belongs to the sigma-70 factor family.</text>
</comment>
<evidence type="ECO:0000256" key="5">
    <source>
        <dbReference type="ARBA" id="ARBA00023125"/>
    </source>
</evidence>
<evidence type="ECO:0000256" key="6">
    <source>
        <dbReference type="ARBA" id="ARBA00023163"/>
    </source>
</evidence>
<evidence type="ECO:0000256" key="2">
    <source>
        <dbReference type="ARBA" id="ARBA00022969"/>
    </source>
</evidence>
<organism evidence="9 10">
    <name type="scientific">Chengkuizengella axinellae</name>
    <dbReference type="NCBI Taxonomy" id="3064388"/>
    <lineage>
        <taxon>Bacteria</taxon>
        <taxon>Bacillati</taxon>
        <taxon>Bacillota</taxon>
        <taxon>Bacilli</taxon>
        <taxon>Bacillales</taxon>
        <taxon>Paenibacillaceae</taxon>
        <taxon>Chengkuizengella</taxon>
    </lineage>
</organism>
<dbReference type="Pfam" id="PF04542">
    <property type="entry name" value="Sigma70_r2"/>
    <property type="match status" value="1"/>
</dbReference>
<dbReference type="NCBIfam" id="TIGR02846">
    <property type="entry name" value="spore_sigmaK"/>
    <property type="match status" value="1"/>
</dbReference>
<gene>
    <name evidence="9" type="primary">sigK</name>
    <name evidence="9" type="ORF">Q5Y73_02655</name>
</gene>
<dbReference type="InterPro" id="IPR000943">
    <property type="entry name" value="RNA_pol_sigma70"/>
</dbReference>
<dbReference type="Proteomes" id="UP001231941">
    <property type="component" value="Unassembled WGS sequence"/>
</dbReference>
<accession>A0ABT9IUF4</accession>
<dbReference type="NCBIfam" id="NF004471">
    <property type="entry name" value="PRK05803.1"/>
    <property type="match status" value="1"/>
</dbReference>
<keyword evidence="6 7" id="KW-0804">Transcription</keyword>
<proteinExistence type="inferred from homology"/>
<dbReference type="PANTHER" id="PTHR30376">
    <property type="entry name" value="SIGMA FACTOR RPOH HEAT SHOCK RELATED"/>
    <property type="match status" value="1"/>
</dbReference>
<dbReference type="SUPFAM" id="SSF88659">
    <property type="entry name" value="Sigma3 and sigma4 domains of RNA polymerase sigma factors"/>
    <property type="match status" value="1"/>
</dbReference>
<sequence>MPGFFAALALFAKELVFFVSYVKNNAFPQPLAEKDEAKHLRLMAEGHQESRNILIEHNLRLVAHIVKKFDNTGEDIEDLISIGTIGLIKAIESYKPNKGTKLATFSARCIENEILMHLRSLKKTRKDVSLQDPIGTDKEGNEITLIDILGTESDEVVDKVQLKIEKSKIYSNLHILDDREREVIKGRFGLIKGGEELTQREIAKDLGISRSYVSRIEKRALMKLFHEFYRVKKL</sequence>
<dbReference type="SUPFAM" id="SSF88946">
    <property type="entry name" value="Sigma2 domain of RNA polymerase sigma factors"/>
    <property type="match status" value="1"/>
</dbReference>
<dbReference type="PANTHER" id="PTHR30376:SF3">
    <property type="entry name" value="RNA POLYMERASE SIGMA FACTOR RPOH"/>
    <property type="match status" value="1"/>
</dbReference>
<evidence type="ECO:0000256" key="3">
    <source>
        <dbReference type="ARBA" id="ARBA00023015"/>
    </source>
</evidence>
<dbReference type="InterPro" id="IPR007630">
    <property type="entry name" value="RNA_pol_sigma70_r4"/>
</dbReference>
<dbReference type="EMBL" id="JAVAMP010000001">
    <property type="protein sequence ID" value="MDP5272994.1"/>
    <property type="molecule type" value="Genomic_DNA"/>
</dbReference>
<dbReference type="CDD" id="cd06171">
    <property type="entry name" value="Sigma70_r4"/>
    <property type="match status" value="1"/>
</dbReference>
<evidence type="ECO:0000256" key="7">
    <source>
        <dbReference type="RuleBase" id="RU362124"/>
    </source>
</evidence>
<feature type="domain" description="HTH cro/C1-type" evidence="8">
    <location>
        <begin position="197"/>
        <end position="218"/>
    </location>
</feature>
<dbReference type="InterPro" id="IPR036388">
    <property type="entry name" value="WH-like_DNA-bd_sf"/>
</dbReference>
<dbReference type="NCBIfam" id="TIGR02937">
    <property type="entry name" value="sigma70-ECF"/>
    <property type="match status" value="1"/>
</dbReference>
<keyword evidence="4 7" id="KW-0731">Sigma factor</keyword>
<dbReference type="Gene3D" id="1.20.120.1810">
    <property type="match status" value="1"/>
</dbReference>
<dbReference type="InterPro" id="IPR013324">
    <property type="entry name" value="RNA_pol_sigma_r3/r4-like"/>
</dbReference>
<dbReference type="InterPro" id="IPR007627">
    <property type="entry name" value="RNA_pol_sigma70_r2"/>
</dbReference>
<keyword evidence="2" id="KW-0749">Sporulation</keyword>
<protein>
    <recommendedName>
        <fullName evidence="7">RNA polymerase sigma factor</fullName>
    </recommendedName>
</protein>
<evidence type="ECO:0000259" key="8">
    <source>
        <dbReference type="PROSITE" id="PS50943"/>
    </source>
</evidence>
<keyword evidence="10" id="KW-1185">Reference proteome</keyword>
<dbReference type="PIRSF" id="PIRSF000770">
    <property type="entry name" value="RNA_pol_sigma-SigE/K"/>
    <property type="match status" value="1"/>
</dbReference>
<evidence type="ECO:0000256" key="4">
    <source>
        <dbReference type="ARBA" id="ARBA00023082"/>
    </source>
</evidence>
<dbReference type="InterPro" id="IPR050813">
    <property type="entry name" value="Sigma-70_Factor"/>
</dbReference>
<dbReference type="PROSITE" id="PS50943">
    <property type="entry name" value="HTH_CROC1"/>
    <property type="match status" value="1"/>
</dbReference>
<dbReference type="InterPro" id="IPR013325">
    <property type="entry name" value="RNA_pol_sigma_r2"/>
</dbReference>
<dbReference type="PROSITE" id="PS00715">
    <property type="entry name" value="SIGMA70_1"/>
    <property type="match status" value="1"/>
</dbReference>
<dbReference type="Pfam" id="PF04545">
    <property type="entry name" value="Sigma70_r4"/>
    <property type="match status" value="1"/>
</dbReference>
<keyword evidence="3 7" id="KW-0805">Transcription regulation</keyword>
<evidence type="ECO:0000313" key="10">
    <source>
        <dbReference type="Proteomes" id="UP001231941"/>
    </source>
</evidence>
<dbReference type="PROSITE" id="PS00716">
    <property type="entry name" value="SIGMA70_2"/>
    <property type="match status" value="1"/>
</dbReference>
<dbReference type="PRINTS" id="PR00046">
    <property type="entry name" value="SIGMA70FCT"/>
</dbReference>
<reference evidence="9 10" key="1">
    <citation type="submission" date="2023-08" db="EMBL/GenBank/DDBJ databases">
        <authorList>
            <person name="Park J.-S."/>
        </authorList>
    </citation>
    <scope>NUCLEOTIDE SEQUENCE [LARGE SCALE GENOMIC DNA]</scope>
    <source>
        <strain evidence="9 10">2205SS18-9</strain>
    </source>
</reference>
<dbReference type="RefSeq" id="WP_305990289.1">
    <property type="nucleotide sequence ID" value="NZ_JAVAMP010000001.1"/>
</dbReference>
<dbReference type="InterPro" id="IPR014284">
    <property type="entry name" value="RNA_pol_sigma-70_dom"/>
</dbReference>
<dbReference type="Gene3D" id="1.10.10.10">
    <property type="entry name" value="Winged helix-like DNA-binding domain superfamily/Winged helix DNA-binding domain"/>
    <property type="match status" value="1"/>
</dbReference>
<name>A0ABT9IUF4_9BACL</name>
<evidence type="ECO:0000256" key="1">
    <source>
        <dbReference type="ARBA" id="ARBA00007788"/>
    </source>
</evidence>